<comment type="caution">
    <text evidence="2">The sequence shown here is derived from an EMBL/GenBank/DDBJ whole genome shotgun (WGS) entry which is preliminary data.</text>
</comment>
<proteinExistence type="predicted"/>
<dbReference type="Pfam" id="PF18545">
    <property type="entry name" value="HalOD1"/>
    <property type="match status" value="1"/>
</dbReference>
<protein>
    <submittedName>
        <fullName evidence="2">HalOD1 output domain-containing protein</fullName>
    </submittedName>
</protein>
<dbReference type="InterPro" id="IPR040624">
    <property type="entry name" value="HalOD1"/>
</dbReference>
<evidence type="ECO:0000313" key="3">
    <source>
        <dbReference type="Proteomes" id="UP001597052"/>
    </source>
</evidence>
<organism evidence="2 3">
    <name type="scientific">Halohasta litorea</name>
    <dbReference type="NCBI Taxonomy" id="869891"/>
    <lineage>
        <taxon>Archaea</taxon>
        <taxon>Methanobacteriati</taxon>
        <taxon>Methanobacteriota</taxon>
        <taxon>Stenosarchaea group</taxon>
        <taxon>Halobacteria</taxon>
        <taxon>Halobacteriales</taxon>
        <taxon>Haloferacaceae</taxon>
        <taxon>Halohasta</taxon>
    </lineage>
</organism>
<dbReference type="EMBL" id="JBHUDM010000004">
    <property type="protein sequence ID" value="MFD1643114.1"/>
    <property type="molecule type" value="Genomic_DNA"/>
</dbReference>
<dbReference type="RefSeq" id="WP_256396360.1">
    <property type="nucleotide sequence ID" value="NZ_JANHDJ010000004.1"/>
</dbReference>
<dbReference type="AlphaFoldDB" id="A0ABD6DA27"/>
<evidence type="ECO:0000313" key="2">
    <source>
        <dbReference type="EMBL" id="MFD1643114.1"/>
    </source>
</evidence>
<keyword evidence="3" id="KW-1185">Reference proteome</keyword>
<dbReference type="Proteomes" id="UP001597052">
    <property type="component" value="Unassembled WGS sequence"/>
</dbReference>
<name>A0ABD6DA27_9EURY</name>
<reference evidence="2 3" key="1">
    <citation type="journal article" date="2019" name="Int. J. Syst. Evol. Microbiol.">
        <title>The Global Catalogue of Microorganisms (GCM) 10K type strain sequencing project: providing services to taxonomists for standard genome sequencing and annotation.</title>
        <authorList>
            <consortium name="The Broad Institute Genomics Platform"/>
            <consortium name="The Broad Institute Genome Sequencing Center for Infectious Disease"/>
            <person name="Wu L."/>
            <person name="Ma J."/>
        </authorList>
    </citation>
    <scope>NUCLEOTIDE SEQUENCE [LARGE SCALE GENOMIC DNA]</scope>
    <source>
        <strain evidence="2 3">CGMCC 1.10593</strain>
    </source>
</reference>
<gene>
    <name evidence="2" type="ORF">ACFSBW_14655</name>
</gene>
<evidence type="ECO:0000259" key="1">
    <source>
        <dbReference type="Pfam" id="PF18545"/>
    </source>
</evidence>
<accession>A0ABD6DA27</accession>
<feature type="domain" description="Halobacterial output" evidence="1">
    <location>
        <begin position="25"/>
        <end position="90"/>
    </location>
</feature>
<sequence>MTVSAADTSCADDGIYRTTFDPSAQHPCAAVVEAIETATGSRTQAVLADSIDPDTLTQLYRDDGNGSWILCFEHDGVEVTLWGSGRIHVDTEAVESSPTGTTEPSTHC</sequence>